<comment type="caution">
    <text evidence="2">The sequence shown here is derived from an EMBL/GenBank/DDBJ whole genome shotgun (WGS) entry which is preliminary data.</text>
</comment>
<evidence type="ECO:0000313" key="3">
    <source>
        <dbReference type="Proteomes" id="UP000478052"/>
    </source>
</evidence>
<dbReference type="Proteomes" id="UP000478052">
    <property type="component" value="Unassembled WGS sequence"/>
</dbReference>
<dbReference type="Pfam" id="PF05699">
    <property type="entry name" value="Dimer_Tnp_hAT"/>
    <property type="match status" value="1"/>
</dbReference>
<dbReference type="EMBL" id="VUJU01010626">
    <property type="protein sequence ID" value="KAF0713583.1"/>
    <property type="molecule type" value="Genomic_DNA"/>
</dbReference>
<evidence type="ECO:0000313" key="2">
    <source>
        <dbReference type="EMBL" id="KAF0713583.1"/>
    </source>
</evidence>
<sequence length="172" mass="20004">MSTTGKSESMKSLKVKNFKTEVFYCCIDRFLQQLNERFSKKSKDLLKLYFQFNESKMLFEFPSAKSLILKKNITNLNLNDIITCLKDFPVAFSETLKIISLVLTLPISTASYERFFSSLKRVKSYIRSTMGDERLSDLLVVSVEKEEANKINLNDAVDSFSKFRNRRYPLIC</sequence>
<keyword evidence="3" id="KW-1185">Reference proteome</keyword>
<dbReference type="AlphaFoldDB" id="A0A6G0VZE3"/>
<dbReference type="GO" id="GO:0046983">
    <property type="term" value="F:protein dimerization activity"/>
    <property type="evidence" value="ECO:0007669"/>
    <property type="project" value="InterPro"/>
</dbReference>
<dbReference type="OrthoDB" id="1750591at2759"/>
<reference evidence="2 3" key="1">
    <citation type="submission" date="2019-08" db="EMBL/GenBank/DDBJ databases">
        <title>Whole genome of Aphis craccivora.</title>
        <authorList>
            <person name="Voronova N.V."/>
            <person name="Shulinski R.S."/>
            <person name="Bandarenka Y.V."/>
            <person name="Zhorov D.G."/>
            <person name="Warner D."/>
        </authorList>
    </citation>
    <scope>NUCLEOTIDE SEQUENCE [LARGE SCALE GENOMIC DNA]</scope>
    <source>
        <strain evidence="2">180601</strain>
        <tissue evidence="2">Whole Body</tissue>
    </source>
</reference>
<dbReference type="PANTHER" id="PTHR45749">
    <property type="match status" value="1"/>
</dbReference>
<dbReference type="InterPro" id="IPR008906">
    <property type="entry name" value="HATC_C_dom"/>
</dbReference>
<gene>
    <name evidence="2" type="ORF">FWK35_00027802</name>
</gene>
<protein>
    <submittedName>
        <fullName evidence="2">Zinc finger MYM-type protein 1-like</fullName>
    </submittedName>
</protein>
<dbReference type="PANTHER" id="PTHR45749:SF21">
    <property type="entry name" value="DUF4371 DOMAIN-CONTAINING PROTEIN"/>
    <property type="match status" value="1"/>
</dbReference>
<proteinExistence type="predicted"/>
<feature type="domain" description="HAT C-terminal dimerisation" evidence="1">
    <location>
        <begin position="91"/>
        <end position="145"/>
    </location>
</feature>
<accession>A0A6G0VZE3</accession>
<name>A0A6G0VZE3_APHCR</name>
<evidence type="ECO:0000259" key="1">
    <source>
        <dbReference type="Pfam" id="PF05699"/>
    </source>
</evidence>
<organism evidence="2 3">
    <name type="scientific">Aphis craccivora</name>
    <name type="common">Cowpea aphid</name>
    <dbReference type="NCBI Taxonomy" id="307492"/>
    <lineage>
        <taxon>Eukaryota</taxon>
        <taxon>Metazoa</taxon>
        <taxon>Ecdysozoa</taxon>
        <taxon>Arthropoda</taxon>
        <taxon>Hexapoda</taxon>
        <taxon>Insecta</taxon>
        <taxon>Pterygota</taxon>
        <taxon>Neoptera</taxon>
        <taxon>Paraneoptera</taxon>
        <taxon>Hemiptera</taxon>
        <taxon>Sternorrhyncha</taxon>
        <taxon>Aphidomorpha</taxon>
        <taxon>Aphidoidea</taxon>
        <taxon>Aphididae</taxon>
        <taxon>Aphidini</taxon>
        <taxon>Aphis</taxon>
        <taxon>Aphis</taxon>
    </lineage>
</organism>